<dbReference type="KEGG" id="palh:B1H58_05920"/>
<reference evidence="3 4" key="1">
    <citation type="submission" date="2017-02" db="EMBL/GenBank/DDBJ databases">
        <title>Complete genome sequence of the drought resistance-promoting endophyte Pantoea alhagi LTYR-11Z.</title>
        <authorList>
            <person name="Zhang L."/>
        </authorList>
    </citation>
    <scope>NUCLEOTIDE SEQUENCE [LARGE SCALE GENOMIC DNA]</scope>
    <source>
        <strain evidence="3 4">LTYR-11Z</strain>
    </source>
</reference>
<evidence type="ECO:0000259" key="2">
    <source>
        <dbReference type="Pfam" id="PF25319"/>
    </source>
</evidence>
<dbReference type="Pfam" id="PF25319">
    <property type="entry name" value="HofO"/>
    <property type="match status" value="1"/>
</dbReference>
<feature type="domain" description="DNA utilization protein HofO C-terminal" evidence="2">
    <location>
        <begin position="92"/>
        <end position="163"/>
    </location>
</feature>
<dbReference type="AlphaFoldDB" id="A0A1W6B3F5"/>
<dbReference type="EMBL" id="CP019706">
    <property type="protein sequence ID" value="ARJ41596.1"/>
    <property type="molecule type" value="Genomic_DNA"/>
</dbReference>
<keyword evidence="1" id="KW-0472">Membrane</keyword>
<keyword evidence="4" id="KW-1185">Reference proteome</keyword>
<name>A0A1W6B3F5_9GAMM</name>
<keyword evidence="1" id="KW-0812">Transmembrane</keyword>
<dbReference type="InterPro" id="IPR057522">
    <property type="entry name" value="HofO_C"/>
</dbReference>
<dbReference type="RefSeq" id="WP_085068561.1">
    <property type="nucleotide sequence ID" value="NZ_CP019706.1"/>
</dbReference>
<accession>A0A1W6B3F5</accession>
<proteinExistence type="predicted"/>
<protein>
    <recommendedName>
        <fullName evidence="2">DNA utilization protein HofO C-terminal domain-containing protein</fullName>
    </recommendedName>
</protein>
<evidence type="ECO:0000313" key="4">
    <source>
        <dbReference type="Proteomes" id="UP000192900"/>
    </source>
</evidence>
<gene>
    <name evidence="3" type="ORF">B1H58_05920</name>
</gene>
<feature type="transmembrane region" description="Helical" evidence="1">
    <location>
        <begin position="16"/>
        <end position="37"/>
    </location>
</feature>
<evidence type="ECO:0000313" key="3">
    <source>
        <dbReference type="EMBL" id="ARJ41596.1"/>
    </source>
</evidence>
<keyword evidence="1" id="KW-1133">Transmembrane helix</keyword>
<organism evidence="3 4">
    <name type="scientific">Pantoea alhagi</name>
    <dbReference type="NCBI Taxonomy" id="1891675"/>
    <lineage>
        <taxon>Bacteria</taxon>
        <taxon>Pseudomonadati</taxon>
        <taxon>Pseudomonadota</taxon>
        <taxon>Gammaproteobacteria</taxon>
        <taxon>Enterobacterales</taxon>
        <taxon>Erwiniaceae</taxon>
        <taxon>Pantoea</taxon>
    </lineage>
</organism>
<sequence>MNRDIVLRWLLMPAKWRWLSLMGLLTSMVLLAVYLWIAPARTGQLRLQDKTQQQQLHYQRLMTPLWQQPALQKIEMRNQQMLAEIVRQGEPFSLYTLLKQSGGELANWHPDRRTSQLELWLDWSQLKRLFAYLVSCEPAPILTSFIVQRKADRLYATFHLAFDNETPLD</sequence>
<dbReference type="Proteomes" id="UP000192900">
    <property type="component" value="Chromosome"/>
</dbReference>
<dbReference type="OrthoDB" id="6555599at2"/>
<dbReference type="STRING" id="1891675.B1H58_05920"/>
<evidence type="ECO:0000256" key="1">
    <source>
        <dbReference type="SAM" id="Phobius"/>
    </source>
</evidence>